<evidence type="ECO:0000313" key="8">
    <source>
        <dbReference type="EMBL" id="AOW99946.1"/>
    </source>
</evidence>
<keyword evidence="5 6" id="KW-0472">Membrane</keyword>
<dbReference type="GO" id="GO:0055085">
    <property type="term" value="P:transmembrane transport"/>
    <property type="evidence" value="ECO:0007669"/>
    <property type="project" value="InterPro"/>
</dbReference>
<dbReference type="Proteomes" id="UP000177870">
    <property type="component" value="Chromosome"/>
</dbReference>
<feature type="transmembrane region" description="Helical" evidence="6">
    <location>
        <begin position="101"/>
        <end position="122"/>
    </location>
</feature>
<feature type="transmembrane region" description="Helical" evidence="6">
    <location>
        <begin position="170"/>
        <end position="190"/>
    </location>
</feature>
<feature type="transmembrane region" description="Helical" evidence="6">
    <location>
        <begin position="24"/>
        <end position="54"/>
    </location>
</feature>
<evidence type="ECO:0000256" key="2">
    <source>
        <dbReference type="ARBA" id="ARBA00008017"/>
    </source>
</evidence>
<evidence type="ECO:0000256" key="6">
    <source>
        <dbReference type="SAM" id="Phobius"/>
    </source>
</evidence>
<feature type="domain" description="Mechanosensitive ion channel MscS" evidence="7">
    <location>
        <begin position="193"/>
        <end position="266"/>
    </location>
</feature>
<dbReference type="Gene3D" id="2.30.30.60">
    <property type="match status" value="1"/>
</dbReference>
<dbReference type="PANTHER" id="PTHR30566">
    <property type="entry name" value="YNAI-RELATED MECHANOSENSITIVE ION CHANNEL"/>
    <property type="match status" value="1"/>
</dbReference>
<reference evidence="9" key="1">
    <citation type="submission" date="2016-10" db="EMBL/GenBank/DDBJ databases">
        <title>Comparative genomics uncovers the prolific and rare metabolic potential of the cyanobacterial genus Moorea.</title>
        <authorList>
            <person name="Leao T."/>
            <person name="Castelao G."/>
            <person name="Korobeynikov A."/>
            <person name="Monroe E.A."/>
            <person name="Podell S."/>
            <person name="Glukhov E."/>
            <person name="Allen E."/>
            <person name="Gerwick W.H."/>
            <person name="Gerwick L."/>
        </authorList>
    </citation>
    <scope>NUCLEOTIDE SEQUENCE [LARGE SCALE GENOMIC DNA]</scope>
    <source>
        <strain evidence="9">PAL-8-15-08-1</strain>
    </source>
</reference>
<dbReference type="GO" id="GO:0016020">
    <property type="term" value="C:membrane"/>
    <property type="evidence" value="ECO:0007669"/>
    <property type="project" value="UniProtKB-SubCell"/>
</dbReference>
<evidence type="ECO:0000259" key="7">
    <source>
        <dbReference type="Pfam" id="PF00924"/>
    </source>
</evidence>
<feature type="transmembrane region" description="Helical" evidence="6">
    <location>
        <begin position="143"/>
        <end position="164"/>
    </location>
</feature>
<evidence type="ECO:0000256" key="3">
    <source>
        <dbReference type="ARBA" id="ARBA00022692"/>
    </source>
</evidence>
<dbReference type="InterPro" id="IPR023408">
    <property type="entry name" value="MscS_beta-dom_sf"/>
</dbReference>
<dbReference type="RefSeq" id="WP_070392420.1">
    <property type="nucleotide sequence ID" value="NZ_CP017599.1"/>
</dbReference>
<dbReference type="Pfam" id="PF00924">
    <property type="entry name" value="MS_channel_2nd"/>
    <property type="match status" value="1"/>
</dbReference>
<proteinExistence type="inferred from homology"/>
<evidence type="ECO:0000256" key="5">
    <source>
        <dbReference type="ARBA" id="ARBA00023136"/>
    </source>
</evidence>
<dbReference type="KEGG" id="mpro:BJP34_11205"/>
<evidence type="ECO:0000256" key="1">
    <source>
        <dbReference type="ARBA" id="ARBA00004141"/>
    </source>
</evidence>
<dbReference type="Gene3D" id="1.10.287.1260">
    <property type="match status" value="1"/>
</dbReference>
<dbReference type="SUPFAM" id="SSF82861">
    <property type="entry name" value="Mechanosensitive channel protein MscS (YggB), transmembrane region"/>
    <property type="match status" value="1"/>
</dbReference>
<evidence type="ECO:0000256" key="4">
    <source>
        <dbReference type="ARBA" id="ARBA00022989"/>
    </source>
</evidence>
<dbReference type="PANTHER" id="PTHR30566:SF5">
    <property type="entry name" value="MECHANOSENSITIVE ION CHANNEL PROTEIN 1, MITOCHONDRIAL-RELATED"/>
    <property type="match status" value="1"/>
</dbReference>
<dbReference type="STRING" id="1458985.BJP34_11205"/>
<evidence type="ECO:0000313" key="9">
    <source>
        <dbReference type="Proteomes" id="UP000177870"/>
    </source>
</evidence>
<keyword evidence="4 6" id="KW-1133">Transmembrane helix</keyword>
<name>A0A1D8TQQ9_9CYAN</name>
<gene>
    <name evidence="8" type="ORF">BJP34_11205</name>
</gene>
<comment type="subcellular location">
    <subcellularLocation>
        <location evidence="1">Membrane</location>
        <topology evidence="1">Multi-pass membrane protein</topology>
    </subcellularLocation>
</comment>
<dbReference type="AlphaFoldDB" id="A0A1D8TQQ9"/>
<dbReference type="EMBL" id="CP017599">
    <property type="protein sequence ID" value="AOW99946.1"/>
    <property type="molecule type" value="Genomic_DNA"/>
</dbReference>
<dbReference type="OrthoDB" id="450694at2"/>
<dbReference type="InterPro" id="IPR006685">
    <property type="entry name" value="MscS_channel_2nd"/>
</dbReference>
<dbReference type="InterPro" id="IPR010920">
    <property type="entry name" value="LSM_dom_sf"/>
</dbReference>
<dbReference type="InterPro" id="IPR011014">
    <property type="entry name" value="MscS_channel_TM-2"/>
</dbReference>
<protein>
    <submittedName>
        <fullName evidence="8">Mechanosensitive ion channel protein MscS</fullName>
    </submittedName>
</protein>
<keyword evidence="3 6" id="KW-0812">Transmembrane</keyword>
<accession>A0A1D8TQQ9</accession>
<organism evidence="8 9">
    <name type="scientific">Moorena producens PAL-8-15-08-1</name>
    <dbReference type="NCBI Taxonomy" id="1458985"/>
    <lineage>
        <taxon>Bacteria</taxon>
        <taxon>Bacillati</taxon>
        <taxon>Cyanobacteriota</taxon>
        <taxon>Cyanophyceae</taxon>
        <taxon>Coleofasciculales</taxon>
        <taxon>Coleofasciculaceae</taxon>
        <taxon>Moorena</taxon>
    </lineage>
</organism>
<feature type="transmembrane region" description="Helical" evidence="6">
    <location>
        <begin position="75"/>
        <end position="95"/>
    </location>
</feature>
<sequence length="378" mass="42071">MDISGLFKLLSQLDGNLQQSLIQIAFRLVIFVVLVILSLIIGRFVPLLVNFLIVRSLPQRSRSNYQKFVEPIRQSMAVAGTFTLIALSLSILQVYPGLFNFLRFFLYLATTISVAWLVSRLVRQAIRVYGIQLLQQLGQDLNDLTLIVETFANVLIGFMAVTMFAQSQNFNLITLITGLGVGGVAVAFAAQETLRQLIGTLVLYLDRPIVPGEYVRVNFNPEAEDAYGRVESIGIRSTKIRVAAHNTLIIVPNSVMVAKDIENISRGKKVMALLYLDFPQALTQQEEALVRQIVQDSTDKLFGVDTGSTRIGIFQPEDRVGTRARVSFFMVGSNEDSIGLRKRALEIASASISARLKKYNLSFDMEEPTIYVDSPISI</sequence>
<dbReference type="SUPFAM" id="SSF50182">
    <property type="entry name" value="Sm-like ribonucleoproteins"/>
    <property type="match status" value="1"/>
</dbReference>
<comment type="similarity">
    <text evidence="2">Belongs to the MscS (TC 1.A.23) family.</text>
</comment>